<keyword evidence="2" id="KW-0802">TPR repeat</keyword>
<gene>
    <name evidence="3" type="ORF">N825_12775</name>
</gene>
<feature type="non-terminal residue" evidence="3">
    <location>
        <position position="178"/>
    </location>
</feature>
<reference evidence="3 4" key="1">
    <citation type="submission" date="2013-08" db="EMBL/GenBank/DDBJ databases">
        <title>The genome sequence of Skermanella stibiiresistens.</title>
        <authorList>
            <person name="Zhu W."/>
            <person name="Wang G."/>
        </authorList>
    </citation>
    <scope>NUCLEOTIDE SEQUENCE [LARGE SCALE GENOMIC DNA]</scope>
    <source>
        <strain evidence="3 4">SB22</strain>
    </source>
</reference>
<dbReference type="PANTHER" id="PTHR16263:SF4">
    <property type="entry name" value="TETRATRICOPEPTIDE REPEAT PROTEIN 38"/>
    <property type="match status" value="1"/>
</dbReference>
<evidence type="ECO:0008006" key="5">
    <source>
        <dbReference type="Google" id="ProtNLM"/>
    </source>
</evidence>
<comment type="caution">
    <text evidence="3">The sequence shown here is derived from an EMBL/GenBank/DDBJ whole genome shotgun (WGS) entry which is preliminary data.</text>
</comment>
<sequence>MPLPRDRFGHPVTTASPATVEAIDHFTLEILSHGKNAGALLNAAEADPGCAILQAHAGALHLFLQTADGVAKAAPFLARARELSRGATERERLMIQALDAWGAGDTGGALDFHLIIALHWPRDLLNLKLAQVHQLNRGDRAGMRRLAEAACVHAPEFGHAWGMLAFAREQAGVLDAAE</sequence>
<keyword evidence="1" id="KW-0677">Repeat</keyword>
<protein>
    <recommendedName>
        <fullName evidence="5">Tetratricopeptide repeat protein</fullName>
    </recommendedName>
</protein>
<dbReference type="InterPro" id="IPR033891">
    <property type="entry name" value="TTC38"/>
</dbReference>
<dbReference type="PANTHER" id="PTHR16263">
    <property type="entry name" value="TETRATRICOPEPTIDE REPEAT PROTEIN 38"/>
    <property type="match status" value="1"/>
</dbReference>
<proteinExistence type="predicted"/>
<dbReference type="Proteomes" id="UP000019486">
    <property type="component" value="Unassembled WGS sequence"/>
</dbReference>
<name>W9GXE9_9PROT</name>
<dbReference type="AlphaFoldDB" id="W9GXE9"/>
<accession>W9GXE9</accession>
<keyword evidence="4" id="KW-1185">Reference proteome</keyword>
<evidence type="ECO:0000313" key="3">
    <source>
        <dbReference type="EMBL" id="EWY38494.1"/>
    </source>
</evidence>
<organism evidence="3 4">
    <name type="scientific">Skermanella stibiiresistens SB22</name>
    <dbReference type="NCBI Taxonomy" id="1385369"/>
    <lineage>
        <taxon>Bacteria</taxon>
        <taxon>Pseudomonadati</taxon>
        <taxon>Pseudomonadota</taxon>
        <taxon>Alphaproteobacteria</taxon>
        <taxon>Rhodospirillales</taxon>
        <taxon>Azospirillaceae</taxon>
        <taxon>Skermanella</taxon>
    </lineage>
</organism>
<evidence type="ECO:0000313" key="4">
    <source>
        <dbReference type="Proteomes" id="UP000019486"/>
    </source>
</evidence>
<evidence type="ECO:0000256" key="2">
    <source>
        <dbReference type="ARBA" id="ARBA00022803"/>
    </source>
</evidence>
<dbReference type="STRING" id="1385369.N825_12775"/>
<dbReference type="EMBL" id="AVFL01000018">
    <property type="protein sequence ID" value="EWY38494.1"/>
    <property type="molecule type" value="Genomic_DNA"/>
</dbReference>
<dbReference type="RefSeq" id="WP_037456996.1">
    <property type="nucleotide sequence ID" value="NZ_AVFL01000018.1"/>
</dbReference>
<evidence type="ECO:0000256" key="1">
    <source>
        <dbReference type="ARBA" id="ARBA00022737"/>
    </source>
</evidence>